<dbReference type="InterPro" id="IPR029063">
    <property type="entry name" value="SAM-dependent_MTases_sf"/>
</dbReference>
<dbReference type="PANTHER" id="PTHR43619:SF2">
    <property type="entry name" value="S-ADENOSYL-L-METHIONINE-DEPENDENT METHYLTRANSFERASES SUPERFAMILY PROTEIN"/>
    <property type="match status" value="1"/>
</dbReference>
<proteinExistence type="inferred from homology"/>
<organism evidence="5">
    <name type="scientific">mine drainage metagenome</name>
    <dbReference type="NCBI Taxonomy" id="410659"/>
    <lineage>
        <taxon>unclassified sequences</taxon>
        <taxon>metagenomes</taxon>
        <taxon>ecological metagenomes</taxon>
    </lineage>
</organism>
<dbReference type="SUPFAM" id="SSF53335">
    <property type="entry name" value="S-adenosyl-L-methionine-dependent methyltransferases"/>
    <property type="match status" value="1"/>
</dbReference>
<dbReference type="GO" id="GO:0008168">
    <property type="term" value="F:methyltransferase activity"/>
    <property type="evidence" value="ECO:0007669"/>
    <property type="project" value="UniProtKB-KW"/>
</dbReference>
<comment type="caution">
    <text evidence="5">The sequence shown here is derived from an EMBL/GenBank/DDBJ whole genome shotgun (WGS) entry which is preliminary data.</text>
</comment>
<dbReference type="EMBL" id="AUZZ01011213">
    <property type="protein sequence ID" value="EQD27034.1"/>
    <property type="molecule type" value="Genomic_DNA"/>
</dbReference>
<reference evidence="5" key="1">
    <citation type="submission" date="2013-08" db="EMBL/GenBank/DDBJ databases">
        <authorList>
            <person name="Mendez C."/>
            <person name="Richter M."/>
            <person name="Ferrer M."/>
            <person name="Sanchez J."/>
        </authorList>
    </citation>
    <scope>NUCLEOTIDE SEQUENCE</scope>
</reference>
<dbReference type="GO" id="GO:0032259">
    <property type="term" value="P:methylation"/>
    <property type="evidence" value="ECO:0007669"/>
    <property type="project" value="UniProtKB-KW"/>
</dbReference>
<sequence>MGAVKRIFVACIGGQMKWDSPKAQIQMNESVINQVSDTALMAAAYRAIETDRPNAMFHDPLAAKLAGEQGRKIIGSLPKQAFIGGWTVVIRTRIIDDFIQGAIAEGVDTILNLGAGLDTRPYRMKLPKSLRWIEVDYPHVIELKEIRLSGEAPRCPVERFRLDLADVTARRTFLDEVAAQSKRVLVLTEAVTPYLSEDAVASLGADLRLHESIRYWVADYFSPASYEYRRRSGMSQAMKNAPFLFEPKDYFGFFAQIGWKPKETRYFAIEAERLHRPAPFPLPIRLGMRILGLFASLERRREMKRYAGFVLFEPAKTEERAATRNRDAQQEHAADAKERRG</sequence>
<comment type="similarity">
    <text evidence="1">Belongs to the UPF0677 family.</text>
</comment>
<name>T0ZE16_9ZZZZ</name>
<evidence type="ECO:0000256" key="4">
    <source>
        <dbReference type="SAM" id="MobiDB-lite"/>
    </source>
</evidence>
<evidence type="ECO:0000256" key="1">
    <source>
        <dbReference type="ARBA" id="ARBA00008138"/>
    </source>
</evidence>
<feature type="region of interest" description="Disordered" evidence="4">
    <location>
        <begin position="319"/>
        <end position="341"/>
    </location>
</feature>
<dbReference type="Pfam" id="PF04072">
    <property type="entry name" value="LCM"/>
    <property type="match status" value="1"/>
</dbReference>
<dbReference type="InterPro" id="IPR011610">
    <property type="entry name" value="SAM_mthyl_Trfase_ML2640-like"/>
</dbReference>
<gene>
    <name evidence="5" type="ORF">B2A_15401</name>
</gene>
<keyword evidence="2 5" id="KW-0489">Methyltransferase</keyword>
<dbReference type="NCBIfam" id="TIGR00027">
    <property type="entry name" value="mthyl_TIGR00027"/>
    <property type="match status" value="1"/>
</dbReference>
<dbReference type="AlphaFoldDB" id="T0ZE16"/>
<dbReference type="PANTHER" id="PTHR43619">
    <property type="entry name" value="S-ADENOSYL-L-METHIONINE-DEPENDENT METHYLTRANSFERASE YKTD-RELATED"/>
    <property type="match status" value="1"/>
</dbReference>
<keyword evidence="3 5" id="KW-0808">Transferase</keyword>
<protein>
    <submittedName>
        <fullName evidence="5">Methyltransferase, putative, family protein</fullName>
    </submittedName>
</protein>
<dbReference type="InterPro" id="IPR007213">
    <property type="entry name" value="Ppm1/Ppm2/Tcmp"/>
</dbReference>
<evidence type="ECO:0000256" key="2">
    <source>
        <dbReference type="ARBA" id="ARBA00022603"/>
    </source>
</evidence>
<reference evidence="5" key="2">
    <citation type="journal article" date="2014" name="ISME J.">
        <title>Microbial stratification in low pH oxic and suboxic macroscopic growths along an acid mine drainage.</title>
        <authorList>
            <person name="Mendez-Garcia C."/>
            <person name="Mesa V."/>
            <person name="Sprenger R.R."/>
            <person name="Richter M."/>
            <person name="Diez M.S."/>
            <person name="Solano J."/>
            <person name="Bargiela R."/>
            <person name="Golyshina O.V."/>
            <person name="Manteca A."/>
            <person name="Ramos J.L."/>
            <person name="Gallego J.R."/>
            <person name="Llorente I."/>
            <person name="Martins Dos Santos V.A."/>
            <person name="Jensen O.N."/>
            <person name="Pelaez A.I."/>
            <person name="Sanchez J."/>
            <person name="Ferrer M."/>
        </authorList>
    </citation>
    <scope>NUCLEOTIDE SEQUENCE</scope>
</reference>
<accession>T0ZE16</accession>
<evidence type="ECO:0000256" key="3">
    <source>
        <dbReference type="ARBA" id="ARBA00022679"/>
    </source>
</evidence>
<dbReference type="Gene3D" id="3.40.50.150">
    <property type="entry name" value="Vaccinia Virus protein VP39"/>
    <property type="match status" value="1"/>
</dbReference>
<evidence type="ECO:0000313" key="5">
    <source>
        <dbReference type="EMBL" id="EQD27034.1"/>
    </source>
</evidence>